<evidence type="ECO:0000256" key="1">
    <source>
        <dbReference type="ARBA" id="ARBA00022723"/>
    </source>
</evidence>
<dbReference type="GO" id="GO:0004493">
    <property type="term" value="F:methylmalonyl-CoA epimerase activity"/>
    <property type="evidence" value="ECO:0007669"/>
    <property type="project" value="TreeGrafter"/>
</dbReference>
<organism evidence="3 4">
    <name type="scientific">Neobacillus notoginsengisoli</name>
    <dbReference type="NCBI Taxonomy" id="1578198"/>
    <lineage>
        <taxon>Bacteria</taxon>
        <taxon>Bacillati</taxon>
        <taxon>Bacillota</taxon>
        <taxon>Bacilli</taxon>
        <taxon>Bacillales</taxon>
        <taxon>Bacillaceae</taxon>
        <taxon>Neobacillus</taxon>
    </lineage>
</organism>
<evidence type="ECO:0000313" key="4">
    <source>
        <dbReference type="Proteomes" id="UP000284416"/>
    </source>
</evidence>
<dbReference type="GO" id="GO:0046872">
    <property type="term" value="F:metal ion binding"/>
    <property type="evidence" value="ECO:0007669"/>
    <property type="project" value="UniProtKB-KW"/>
</dbReference>
<keyword evidence="3" id="KW-0223">Dioxygenase</keyword>
<dbReference type="InterPro" id="IPR037523">
    <property type="entry name" value="VOC_core"/>
</dbReference>
<sequence>MFKFHHYAIEAANIKEVLDFYQNVMGFRVENKVHFDGKKVLFLKLGDFRLELVEDEAAEGAGNMHLCFEIDRLHQAMQRMEAAGLSTMEGPYELENGWRTVFYTGPAGETLELLEGKVLK</sequence>
<dbReference type="OrthoDB" id="9814858at2"/>
<dbReference type="InterPro" id="IPR004360">
    <property type="entry name" value="Glyas_Fos-R_dOase_dom"/>
</dbReference>
<dbReference type="AlphaFoldDB" id="A0A417YX43"/>
<dbReference type="GO" id="GO:0046491">
    <property type="term" value="P:L-methylmalonyl-CoA metabolic process"/>
    <property type="evidence" value="ECO:0007669"/>
    <property type="project" value="TreeGrafter"/>
</dbReference>
<dbReference type="EMBL" id="QWEG01000003">
    <property type="protein sequence ID" value="RHW42060.1"/>
    <property type="molecule type" value="Genomic_DNA"/>
</dbReference>
<evidence type="ECO:0000313" key="3">
    <source>
        <dbReference type="EMBL" id="RHW42060.1"/>
    </source>
</evidence>
<dbReference type="GO" id="GO:0051213">
    <property type="term" value="F:dioxygenase activity"/>
    <property type="evidence" value="ECO:0007669"/>
    <property type="project" value="UniProtKB-KW"/>
</dbReference>
<comment type="caution">
    <text evidence="3">The sequence shown here is derived from an EMBL/GenBank/DDBJ whole genome shotgun (WGS) entry which is preliminary data.</text>
</comment>
<evidence type="ECO:0000259" key="2">
    <source>
        <dbReference type="PROSITE" id="PS51819"/>
    </source>
</evidence>
<gene>
    <name evidence="3" type="ORF">D1B31_05305</name>
</gene>
<dbReference type="PANTHER" id="PTHR43048:SF3">
    <property type="entry name" value="METHYLMALONYL-COA EPIMERASE, MITOCHONDRIAL"/>
    <property type="match status" value="1"/>
</dbReference>
<keyword evidence="4" id="KW-1185">Reference proteome</keyword>
<name>A0A417YX43_9BACI</name>
<dbReference type="RefSeq" id="WP_118919715.1">
    <property type="nucleotide sequence ID" value="NZ_QWEG01000003.1"/>
</dbReference>
<dbReference type="PROSITE" id="PS51819">
    <property type="entry name" value="VOC"/>
    <property type="match status" value="1"/>
</dbReference>
<dbReference type="InterPro" id="IPR051785">
    <property type="entry name" value="MMCE/EMCE_epimerase"/>
</dbReference>
<protein>
    <submittedName>
        <fullName evidence="3">Glyoxalase/bleomycin resistance/dioxygenase family protein</fullName>
    </submittedName>
</protein>
<dbReference type="Gene3D" id="3.10.180.10">
    <property type="entry name" value="2,3-Dihydroxybiphenyl 1,2-Dioxygenase, domain 1"/>
    <property type="match status" value="1"/>
</dbReference>
<reference evidence="3 4" key="1">
    <citation type="journal article" date="2017" name="Int. J. Syst. Evol. Microbiol.">
        <title>Bacillus notoginsengisoli sp. nov., a novel bacterium isolated from the rhizosphere of Panax notoginseng.</title>
        <authorList>
            <person name="Zhang M.Y."/>
            <person name="Cheng J."/>
            <person name="Cai Y."/>
            <person name="Zhang T.Y."/>
            <person name="Wu Y.Y."/>
            <person name="Manikprabhu D."/>
            <person name="Li W.J."/>
            <person name="Zhang Y.X."/>
        </authorList>
    </citation>
    <scope>NUCLEOTIDE SEQUENCE [LARGE SCALE GENOMIC DNA]</scope>
    <source>
        <strain evidence="3 4">JCM 30743</strain>
    </source>
</reference>
<proteinExistence type="predicted"/>
<feature type="domain" description="VOC" evidence="2">
    <location>
        <begin position="3"/>
        <end position="116"/>
    </location>
</feature>
<dbReference type="Proteomes" id="UP000284416">
    <property type="component" value="Unassembled WGS sequence"/>
</dbReference>
<dbReference type="SUPFAM" id="SSF54593">
    <property type="entry name" value="Glyoxalase/Bleomycin resistance protein/Dihydroxybiphenyl dioxygenase"/>
    <property type="match status" value="1"/>
</dbReference>
<dbReference type="Pfam" id="PF00903">
    <property type="entry name" value="Glyoxalase"/>
    <property type="match status" value="1"/>
</dbReference>
<dbReference type="InterPro" id="IPR029068">
    <property type="entry name" value="Glyas_Bleomycin-R_OHBP_Dase"/>
</dbReference>
<keyword evidence="1" id="KW-0479">Metal-binding</keyword>
<keyword evidence="3" id="KW-0560">Oxidoreductase</keyword>
<accession>A0A417YX43</accession>
<dbReference type="PANTHER" id="PTHR43048">
    <property type="entry name" value="METHYLMALONYL-COA EPIMERASE"/>
    <property type="match status" value="1"/>
</dbReference>